<reference evidence="3" key="1">
    <citation type="journal article" date="2020" name="mSystems">
        <title>Genome- and Community-Level Interaction Insights into Carbon Utilization and Element Cycling Functions of Hydrothermarchaeota in Hydrothermal Sediment.</title>
        <authorList>
            <person name="Zhou Z."/>
            <person name="Liu Y."/>
            <person name="Xu W."/>
            <person name="Pan J."/>
            <person name="Luo Z.H."/>
            <person name="Li M."/>
        </authorList>
    </citation>
    <scope>NUCLEOTIDE SEQUENCE [LARGE SCALE GENOMIC DNA]</scope>
    <source>
        <strain evidence="3">HyVt-535</strain>
    </source>
</reference>
<dbReference type="InterPro" id="IPR018649">
    <property type="entry name" value="SHOCT"/>
</dbReference>
<feature type="domain" description="SHOCT" evidence="2">
    <location>
        <begin position="46"/>
        <end position="72"/>
    </location>
</feature>
<gene>
    <name evidence="3" type="ORF">ENJ98_07365</name>
</gene>
<name>A0A7C5N0T6_9GAMM</name>
<proteinExistence type="predicted"/>
<keyword evidence="1" id="KW-1133">Transmembrane helix</keyword>
<accession>A0A7C5N0T6</accession>
<protein>
    <submittedName>
        <fullName evidence="3">SHOCT domain-containing protein</fullName>
    </submittedName>
</protein>
<dbReference type="Proteomes" id="UP000886100">
    <property type="component" value="Unassembled WGS sequence"/>
</dbReference>
<organism evidence="3">
    <name type="scientific">Thiolapillus brandeum</name>
    <dbReference type="NCBI Taxonomy" id="1076588"/>
    <lineage>
        <taxon>Bacteria</taxon>
        <taxon>Pseudomonadati</taxon>
        <taxon>Pseudomonadota</taxon>
        <taxon>Gammaproteobacteria</taxon>
        <taxon>Chromatiales</taxon>
        <taxon>Sedimenticolaceae</taxon>
        <taxon>Thiolapillus</taxon>
    </lineage>
</organism>
<dbReference type="EMBL" id="DROM01000441">
    <property type="protein sequence ID" value="HHH14040.1"/>
    <property type="molecule type" value="Genomic_DNA"/>
</dbReference>
<feature type="transmembrane region" description="Helical" evidence="1">
    <location>
        <begin position="6"/>
        <end position="29"/>
    </location>
</feature>
<keyword evidence="1" id="KW-0812">Transmembrane</keyword>
<sequence>MYDGHWFGFGGGFMWILWLVILVAIVWVIRSAAGGGSAPPSSTRESALEILKGRYARGEISLEEYRRMREELEK</sequence>
<dbReference type="Pfam" id="PF09851">
    <property type="entry name" value="SHOCT"/>
    <property type="match status" value="1"/>
</dbReference>
<evidence type="ECO:0000256" key="1">
    <source>
        <dbReference type="SAM" id="Phobius"/>
    </source>
</evidence>
<comment type="caution">
    <text evidence="3">The sequence shown here is derived from an EMBL/GenBank/DDBJ whole genome shotgun (WGS) entry which is preliminary data.</text>
</comment>
<evidence type="ECO:0000259" key="2">
    <source>
        <dbReference type="Pfam" id="PF09851"/>
    </source>
</evidence>
<keyword evidence="1" id="KW-0472">Membrane</keyword>
<evidence type="ECO:0000313" key="3">
    <source>
        <dbReference type="EMBL" id="HHH14040.1"/>
    </source>
</evidence>
<dbReference type="AlphaFoldDB" id="A0A7C5N0T6"/>